<dbReference type="GO" id="GO:0005886">
    <property type="term" value="C:plasma membrane"/>
    <property type="evidence" value="ECO:0007669"/>
    <property type="project" value="UniProtKB-ARBA"/>
</dbReference>
<dbReference type="SUPFAM" id="SSF52540">
    <property type="entry name" value="P-loop containing nucleoside triphosphate hydrolases"/>
    <property type="match status" value="2"/>
</dbReference>
<dbReference type="FunFam" id="3.40.50.300:FF:000436">
    <property type="entry name" value="ATP binding cassette subfamily A member 9"/>
    <property type="match status" value="1"/>
</dbReference>
<evidence type="ECO:0000256" key="11">
    <source>
        <dbReference type="SAM" id="Phobius"/>
    </source>
</evidence>
<dbReference type="GO" id="GO:0005319">
    <property type="term" value="F:lipid transporter activity"/>
    <property type="evidence" value="ECO:0007669"/>
    <property type="project" value="TreeGrafter"/>
</dbReference>
<feature type="transmembrane region" description="Helical" evidence="11">
    <location>
        <begin position="864"/>
        <end position="884"/>
    </location>
</feature>
<dbReference type="GO" id="GO:0016887">
    <property type="term" value="F:ATP hydrolysis activity"/>
    <property type="evidence" value="ECO:0007669"/>
    <property type="project" value="InterPro"/>
</dbReference>
<feature type="transmembrane region" description="Helical" evidence="11">
    <location>
        <begin position="208"/>
        <end position="230"/>
    </location>
</feature>
<dbReference type="Gene3D" id="3.40.50.300">
    <property type="entry name" value="P-loop containing nucleotide triphosphate hydrolases"/>
    <property type="match status" value="2"/>
</dbReference>
<name>A0A8C3Y861_CATUS</name>
<reference evidence="13" key="2">
    <citation type="submission" date="2025-08" db="UniProtKB">
        <authorList>
            <consortium name="Ensembl"/>
        </authorList>
    </citation>
    <scope>IDENTIFICATION</scope>
</reference>
<dbReference type="CDD" id="cd03263">
    <property type="entry name" value="ABC_subfamily_A"/>
    <property type="match status" value="2"/>
</dbReference>
<evidence type="ECO:0000256" key="5">
    <source>
        <dbReference type="ARBA" id="ARBA00022737"/>
    </source>
</evidence>
<feature type="transmembrane region" description="Helical" evidence="11">
    <location>
        <begin position="891"/>
        <end position="910"/>
    </location>
</feature>
<dbReference type="SMART" id="SM00382">
    <property type="entry name" value="AAA"/>
    <property type="match status" value="2"/>
</dbReference>
<feature type="domain" description="ABC transporter" evidence="12">
    <location>
        <begin position="290"/>
        <end position="525"/>
    </location>
</feature>
<dbReference type="PANTHER" id="PTHR19229">
    <property type="entry name" value="ATP-BINDING CASSETTE TRANSPORTER SUBFAMILY A ABCA"/>
    <property type="match status" value="1"/>
</dbReference>
<keyword evidence="4 11" id="KW-0812">Transmembrane</keyword>
<reference evidence="13" key="1">
    <citation type="submission" date="2020-10" db="EMBL/GenBank/DDBJ databases">
        <title>Catharus ustulatus (Swainson's thrush) genome, bCatUst1, primary haplotype v2.</title>
        <authorList>
            <person name="Delmore K."/>
            <person name="Vafadar M."/>
            <person name="Formenti G."/>
            <person name="Chow W."/>
            <person name="Pelan S."/>
            <person name="Howe K."/>
            <person name="Rhie A."/>
            <person name="Mountcastle J."/>
            <person name="Haase B."/>
            <person name="Fedrigo O."/>
            <person name="Jarvis E.D."/>
        </authorList>
    </citation>
    <scope>NUCLEOTIDE SEQUENCE [LARGE SCALE GENOMIC DNA]</scope>
</reference>
<dbReference type="PROSITE" id="PS50893">
    <property type="entry name" value="ABC_TRANSPORTER_2"/>
    <property type="match status" value="2"/>
</dbReference>
<accession>A0A8C3Y861</accession>
<sequence>MEKAWISNPEMIGVVFKDNFSYHLRFPSPNVVIPNEVIGYIGNTKWEFQGGIIPYLLSDGINCGFGCFGGLFLYCYFMAVIVMCFLPFMYFLSRNVTREKKQLKVLMKTMGLQDISFWKVLFLQIHLVFMLCSLLKTSKLASSMSFLIIFIFGFLSLAVLIEEVPDPLKWFLGLLCPFAFNTGIAKVRGHHPCRWRKAQKLLPLAQKSIYSGMVSWLCLWLMTGHLFAFLTGKFGIPDPPLFCLKASYWMRMRMRRGSTRDMPRATANPEELLGDDVEPVPPEFLGKEAIRLHNIKKVYKKKDKKTEALRGLSLNIYEGQITALLGHSGAGKTTLLNVLSGLSFPSEGSATIYNYKISEMGDREEIRGMVGVCPQFNSHFEVLTVRENLKTFAEIKGIKPNEVEQEVQNILELLDITNIQDTQAEKLSGGQKRKLSIGIAMLGNPQVLLLDEPTAGLDPLSRHQVWSLLREQRLGRVILFSTQSMDEADILADRKAFISHGRLKCVGSSLFLKKKWGICYHLRYLLNESCELENLTSLVKGYIPNATLSGHTQYELRYKLPLENVNKFPDLFSGLDSCSEQGIINYGVSMTTLEDVFLRLEEEATADAEGKIHNPHPKTSAPHVYSSLSRHSLLLYVVFLLPLVLQLCVVAGWQSVSAWQLSPARYFLPLGRRSYLETTTLLVYNHTGERKEFSSSSPLFQSWCAPFLMLPCRWERPGALTLFSCSLQSYRFTVLCHLEAINCFPVLVNIISNALLRTLNSTRHIQVWSHPFFSVSEVEFYPRITMVTDFIPFSFPGAIPTGAVGQPGTDNNPPFKTVPSQAGARAQLRISGLFPSAYWCGQALVDIPLCWILFFSMFGLQFAISNKISGSASTFFLLVGLVCLEGIGGKYFFQCSIFTYFVIFFPHIFYFPHVLFNKVVDVATSVFQPYIHSVVFILLLRFLELKYGKAVLREDPVFRISPRRESSQQHPKVLEEEDEDVRAEREAVRNAVVAPGQEEKSVIIVSNLCKEYKIKQAGSFFKKKKKMATKNLSFCVKKGEVLGLLGPNGAGKSTTIKMITGETALTAGQVLMKRGDGGGSQEQAPAFLGYCPQENPLWLELTPQQHLRLYAAVKGLRKEDTAAAVHRIANALQLQDYLNKKVRKLPAGITRKLCVALSLLGHPSVLLLDEPCTGMDPNGQRRVWRTIRDALKAQESGALLSTHCMEEAEAVCDRVAILVSGQLRCIGSIQYLKNKFGKGYLLEIKVKDAESTDVLHAEILKIFPGAARQERFPSLLVYKVPMKDALPLSQSFSKLEAGKSKARRVFEKAEQQLLHFNPLPISPQPNKAAASRSTASP</sequence>
<dbReference type="PANTHER" id="PTHR19229:SF274">
    <property type="entry name" value="ABC-TYPE ORGANIC ANION TRANSPORTER ABCA8"/>
    <property type="match status" value="1"/>
</dbReference>
<dbReference type="PROSITE" id="PS00211">
    <property type="entry name" value="ABC_TRANSPORTER_1"/>
    <property type="match status" value="1"/>
</dbReference>
<evidence type="ECO:0000256" key="6">
    <source>
        <dbReference type="ARBA" id="ARBA00022741"/>
    </source>
</evidence>
<evidence type="ECO:0000256" key="10">
    <source>
        <dbReference type="SAM" id="MobiDB-lite"/>
    </source>
</evidence>
<dbReference type="InterPro" id="IPR003593">
    <property type="entry name" value="AAA+_ATPase"/>
</dbReference>
<keyword evidence="9 11" id="KW-0472">Membrane</keyword>
<dbReference type="FunFam" id="3.40.50.300:FF:000335">
    <property type="entry name" value="ATP binding cassette subfamily A member 5"/>
    <property type="match status" value="1"/>
</dbReference>
<dbReference type="InterPro" id="IPR026082">
    <property type="entry name" value="ABCA"/>
</dbReference>
<dbReference type="InterPro" id="IPR027417">
    <property type="entry name" value="P-loop_NTPase"/>
</dbReference>
<evidence type="ECO:0000256" key="2">
    <source>
        <dbReference type="ARBA" id="ARBA00008869"/>
    </source>
</evidence>
<keyword evidence="8 11" id="KW-1133">Transmembrane helix</keyword>
<feature type="region of interest" description="Disordered" evidence="10">
    <location>
        <begin position="1317"/>
        <end position="1337"/>
    </location>
</feature>
<reference evidence="13" key="3">
    <citation type="submission" date="2025-09" db="UniProtKB">
        <authorList>
            <consortium name="Ensembl"/>
        </authorList>
    </citation>
    <scope>IDENTIFICATION</scope>
</reference>
<dbReference type="GO" id="GO:0140359">
    <property type="term" value="F:ABC-type transporter activity"/>
    <property type="evidence" value="ECO:0007669"/>
    <property type="project" value="InterPro"/>
</dbReference>
<evidence type="ECO:0000256" key="4">
    <source>
        <dbReference type="ARBA" id="ARBA00022692"/>
    </source>
</evidence>
<evidence type="ECO:0000256" key="9">
    <source>
        <dbReference type="ARBA" id="ARBA00023136"/>
    </source>
</evidence>
<evidence type="ECO:0000313" key="13">
    <source>
        <dbReference type="Ensembl" id="ENSCUSP00005022484.1"/>
    </source>
</evidence>
<feature type="transmembrane region" description="Helical" evidence="11">
    <location>
        <begin position="922"/>
        <end position="943"/>
    </location>
</feature>
<dbReference type="Pfam" id="PF00005">
    <property type="entry name" value="ABC_tran"/>
    <property type="match status" value="2"/>
</dbReference>
<feature type="transmembrane region" description="Helical" evidence="11">
    <location>
        <begin position="71"/>
        <end position="92"/>
    </location>
</feature>
<comment type="subcellular location">
    <subcellularLocation>
        <location evidence="1">Membrane</location>
        <topology evidence="1">Multi-pass membrane protein</topology>
    </subcellularLocation>
</comment>
<evidence type="ECO:0000256" key="8">
    <source>
        <dbReference type="ARBA" id="ARBA00022989"/>
    </source>
</evidence>
<dbReference type="InterPro" id="IPR003439">
    <property type="entry name" value="ABC_transporter-like_ATP-bd"/>
</dbReference>
<dbReference type="Proteomes" id="UP000694563">
    <property type="component" value="Chromosome 20"/>
</dbReference>
<comment type="similarity">
    <text evidence="2">Belongs to the ABC transporter superfamily. ABCA family.</text>
</comment>
<keyword evidence="6" id="KW-0547">Nucleotide-binding</keyword>
<keyword evidence="14" id="KW-1185">Reference proteome</keyword>
<dbReference type="Ensembl" id="ENSCUST00005023287.1">
    <property type="protein sequence ID" value="ENSCUSP00005022484.1"/>
    <property type="gene ID" value="ENSCUSG00005014226.1"/>
</dbReference>
<dbReference type="InterPro" id="IPR017871">
    <property type="entry name" value="ABC_transporter-like_CS"/>
</dbReference>
<protein>
    <recommendedName>
        <fullName evidence="12">ABC transporter domain-containing protein</fullName>
    </recommendedName>
</protein>
<keyword evidence="5" id="KW-0677">Repeat</keyword>
<keyword evidence="3" id="KW-0813">Transport</keyword>
<keyword evidence="7" id="KW-0067">ATP-binding</keyword>
<organism evidence="13 14">
    <name type="scientific">Catharus ustulatus</name>
    <name type="common">Russet-backed thrush</name>
    <name type="synonym">Hylocichla ustulatus</name>
    <dbReference type="NCBI Taxonomy" id="91951"/>
    <lineage>
        <taxon>Eukaryota</taxon>
        <taxon>Metazoa</taxon>
        <taxon>Chordata</taxon>
        <taxon>Craniata</taxon>
        <taxon>Vertebrata</taxon>
        <taxon>Euteleostomi</taxon>
        <taxon>Archelosauria</taxon>
        <taxon>Archosauria</taxon>
        <taxon>Dinosauria</taxon>
        <taxon>Saurischia</taxon>
        <taxon>Theropoda</taxon>
        <taxon>Coelurosauria</taxon>
        <taxon>Aves</taxon>
        <taxon>Neognathae</taxon>
        <taxon>Neoaves</taxon>
        <taxon>Telluraves</taxon>
        <taxon>Australaves</taxon>
        <taxon>Passeriformes</taxon>
        <taxon>Turdidae</taxon>
        <taxon>Catharus</taxon>
    </lineage>
</organism>
<feature type="domain" description="ABC transporter" evidence="12">
    <location>
        <begin position="1014"/>
        <end position="1245"/>
    </location>
</feature>
<feature type="transmembrane region" description="Helical" evidence="11">
    <location>
        <begin position="167"/>
        <end position="187"/>
    </location>
</feature>
<evidence type="ECO:0000256" key="1">
    <source>
        <dbReference type="ARBA" id="ARBA00004141"/>
    </source>
</evidence>
<feature type="transmembrane region" description="Helical" evidence="11">
    <location>
        <begin position="115"/>
        <end position="135"/>
    </location>
</feature>
<evidence type="ECO:0000313" key="14">
    <source>
        <dbReference type="Proteomes" id="UP000694563"/>
    </source>
</evidence>
<proteinExistence type="inferred from homology"/>
<dbReference type="GO" id="GO:0005524">
    <property type="term" value="F:ATP binding"/>
    <property type="evidence" value="ECO:0007669"/>
    <property type="project" value="UniProtKB-KW"/>
</dbReference>
<evidence type="ECO:0000256" key="3">
    <source>
        <dbReference type="ARBA" id="ARBA00022448"/>
    </source>
</evidence>
<evidence type="ECO:0000259" key="12">
    <source>
        <dbReference type="PROSITE" id="PS50893"/>
    </source>
</evidence>
<evidence type="ECO:0000256" key="7">
    <source>
        <dbReference type="ARBA" id="ARBA00022840"/>
    </source>
</evidence>
<feature type="transmembrane region" description="Helical" evidence="11">
    <location>
        <begin position="142"/>
        <end position="161"/>
    </location>
</feature>